<dbReference type="GO" id="GO:0052925">
    <property type="term" value="F:dol-P-Man:Man(5)GlcNAc(2)-PP-Dol alpha-1,3-mannosyltransferase activity"/>
    <property type="evidence" value="ECO:0007669"/>
    <property type="project" value="UniProtKB-EC"/>
</dbReference>
<dbReference type="PANTHER" id="PTHR12646:SF0">
    <property type="entry name" value="DOL-P-MAN:MAN(5)GLCNAC(2)-PP-DOL ALPHA-1,3-MANNOSYLTRANSFERASE"/>
    <property type="match status" value="1"/>
</dbReference>
<evidence type="ECO:0000256" key="5">
    <source>
        <dbReference type="ARBA" id="ARBA00022679"/>
    </source>
</evidence>
<dbReference type="Proteomes" id="UP000054359">
    <property type="component" value="Unassembled WGS sequence"/>
</dbReference>
<feature type="transmembrane region" description="Helical" evidence="11">
    <location>
        <begin position="214"/>
        <end position="235"/>
    </location>
</feature>
<evidence type="ECO:0000256" key="1">
    <source>
        <dbReference type="ARBA" id="ARBA00004477"/>
    </source>
</evidence>
<keyword evidence="13" id="KW-1185">Reference proteome</keyword>
<reference evidence="12 13" key="1">
    <citation type="submission" date="2013-11" db="EMBL/GenBank/DDBJ databases">
        <title>Genome sequencing of Stegodyphus mimosarum.</title>
        <authorList>
            <person name="Bechsgaard J."/>
        </authorList>
    </citation>
    <scope>NUCLEOTIDE SEQUENCE [LARGE SCALE GENOMIC DNA]</scope>
</reference>
<evidence type="ECO:0000256" key="10">
    <source>
        <dbReference type="ARBA" id="ARBA00049506"/>
    </source>
</evidence>
<comment type="subcellular location">
    <subcellularLocation>
        <location evidence="1">Endoplasmic reticulum membrane</location>
        <topology evidence="1">Multi-pass membrane protein</topology>
    </subcellularLocation>
</comment>
<dbReference type="PANTHER" id="PTHR12646">
    <property type="entry name" value="NOT56 - RELATED"/>
    <property type="match status" value="1"/>
</dbReference>
<dbReference type="OrthoDB" id="20028at2759"/>
<evidence type="ECO:0000256" key="9">
    <source>
        <dbReference type="ARBA" id="ARBA00023136"/>
    </source>
</evidence>
<feature type="non-terminal residue" evidence="12">
    <location>
        <position position="350"/>
    </location>
</feature>
<feature type="transmembrane region" description="Helical" evidence="11">
    <location>
        <begin position="24"/>
        <end position="40"/>
    </location>
</feature>
<evidence type="ECO:0000256" key="4">
    <source>
        <dbReference type="ARBA" id="ARBA00022676"/>
    </source>
</evidence>
<evidence type="ECO:0000313" key="12">
    <source>
        <dbReference type="EMBL" id="KFM61533.1"/>
    </source>
</evidence>
<evidence type="ECO:0000256" key="6">
    <source>
        <dbReference type="ARBA" id="ARBA00022692"/>
    </source>
</evidence>
<sequence>MQEVEGVINGTLDYQHLKGDTGPLVYPAGFVYIYLIFYALTQRGTNILIAQHIFAVLYLATLYIVFRLYIRSRVVPPYALIFMCCTSYRIHSIYVLRLFNDPVAIFFLFAALNYFADKKWMWGSIFFSFAVSVKMNILLFAPGLLFVLLHSVGLFKTFCCIAVCAVVQVIVGFPFLIANPVSYVSCAFDLGRIFLYQWTVNWRFLPEEVFISRYFHFTLLFLHLVVLAVFARKWIKNFGLGALKSESNILSLDNLLFILFSSNLIGIVFSRSLHYQFYVWYFFTLPHLLWSTNYNPVIKLCILGTLELCWNTYPSTILSSGLLHICHFLVLCKFILFQPPVGDKKCSKCT</sequence>
<proteinExistence type="predicted"/>
<dbReference type="EC" id="2.4.1.258" evidence="3"/>
<organism evidence="12 13">
    <name type="scientific">Stegodyphus mimosarum</name>
    <name type="common">African social velvet spider</name>
    <dbReference type="NCBI Taxonomy" id="407821"/>
    <lineage>
        <taxon>Eukaryota</taxon>
        <taxon>Metazoa</taxon>
        <taxon>Ecdysozoa</taxon>
        <taxon>Arthropoda</taxon>
        <taxon>Chelicerata</taxon>
        <taxon>Arachnida</taxon>
        <taxon>Araneae</taxon>
        <taxon>Araneomorphae</taxon>
        <taxon>Entelegynae</taxon>
        <taxon>Eresoidea</taxon>
        <taxon>Eresidae</taxon>
        <taxon>Stegodyphus</taxon>
    </lineage>
</organism>
<name>A0A087T8U4_STEMI</name>
<keyword evidence="7" id="KW-0256">Endoplasmic reticulum</keyword>
<feature type="transmembrane region" description="Helical" evidence="11">
    <location>
        <begin position="317"/>
        <end position="336"/>
    </location>
</feature>
<keyword evidence="9 11" id="KW-0472">Membrane</keyword>
<feature type="transmembrane region" description="Helical" evidence="11">
    <location>
        <begin position="255"/>
        <end position="283"/>
    </location>
</feature>
<accession>A0A087T8U4</accession>
<evidence type="ECO:0000256" key="3">
    <source>
        <dbReference type="ARBA" id="ARBA00011964"/>
    </source>
</evidence>
<feature type="transmembrane region" description="Helical" evidence="11">
    <location>
        <begin position="154"/>
        <end position="177"/>
    </location>
</feature>
<keyword evidence="5 12" id="KW-0808">Transferase</keyword>
<keyword evidence="4 12" id="KW-0328">Glycosyltransferase</keyword>
<dbReference type="OMA" id="PERYGIH"/>
<comment type="pathway">
    <text evidence="2">Protein modification; protein glycosylation.</text>
</comment>
<comment type="catalytic activity">
    <reaction evidence="10">
        <text>an alpha-D-Man-(1-&gt;2)-alpha-D-Man-(1-&gt;2)-alpha-D-Man-(1-&gt;3)-[alpha-D-Man-(1-&gt;6)]-beta-D-Man-(1-&gt;4)-beta-D-GlcNAc-(1-&gt;4)-alpha-D-GlcNAc-diphospho-di-trans,poly-cis-dolichol + a di-trans,poly-cis-dolichyl beta-D-mannosyl phosphate = an alpha-D-Man-(1-&gt;2)-alpha-D-Man-(1-&gt;2)-alpha-D-Man-(1-&gt;3)-[alpha-D-Man-(1-&gt;3)-alpha-D-Man-(1-&gt;6)]-beta-D-Man-(1-&gt;4)-beta-D-GlcNAc-(1-&gt;4)-alpha-D-GlcNAc-diphospho-di-trans,poly-cis-dolichol + a di-trans,poly-cis-dolichyl phosphate + H(+)</text>
        <dbReference type="Rhea" id="RHEA:29527"/>
        <dbReference type="Rhea" id="RHEA-COMP:19498"/>
        <dbReference type="Rhea" id="RHEA-COMP:19501"/>
        <dbReference type="Rhea" id="RHEA-COMP:19516"/>
        <dbReference type="Rhea" id="RHEA-COMP:19517"/>
        <dbReference type="ChEBI" id="CHEBI:15378"/>
        <dbReference type="ChEBI" id="CHEBI:57683"/>
        <dbReference type="ChEBI" id="CHEBI:58211"/>
        <dbReference type="ChEBI" id="CHEBI:132515"/>
        <dbReference type="ChEBI" id="CHEBI:132516"/>
        <dbReference type="EC" id="2.4.1.258"/>
    </reaction>
    <physiologicalReaction direction="left-to-right" evidence="10">
        <dbReference type="Rhea" id="RHEA:29528"/>
    </physiologicalReaction>
</comment>
<keyword evidence="6 11" id="KW-0812">Transmembrane</keyword>
<feature type="transmembrane region" description="Helical" evidence="11">
    <location>
        <begin position="98"/>
        <end position="116"/>
    </location>
</feature>
<evidence type="ECO:0000256" key="7">
    <source>
        <dbReference type="ARBA" id="ARBA00022824"/>
    </source>
</evidence>
<keyword evidence="8 11" id="KW-1133">Transmembrane helix</keyword>
<protein>
    <recommendedName>
        <fullName evidence="3">dolichyl-P-Man:Man5GlcNAc2-PP-dolichol alpha-1,3-mannosyltransferase</fullName>
        <ecNumber evidence="3">2.4.1.258</ecNumber>
    </recommendedName>
</protein>
<dbReference type="InterPro" id="IPR007873">
    <property type="entry name" value="Glycosyltransferase_ALG3"/>
</dbReference>
<dbReference type="STRING" id="407821.A0A087T8U4"/>
<dbReference type="Pfam" id="PF05208">
    <property type="entry name" value="ALG3"/>
    <property type="match status" value="1"/>
</dbReference>
<feature type="transmembrane region" description="Helical" evidence="11">
    <location>
        <begin position="122"/>
        <end position="147"/>
    </location>
</feature>
<feature type="transmembrane region" description="Helical" evidence="11">
    <location>
        <begin position="47"/>
        <end position="69"/>
    </location>
</feature>
<dbReference type="AlphaFoldDB" id="A0A087T8U4"/>
<gene>
    <name evidence="12" type="ORF">X975_10971</name>
</gene>
<evidence type="ECO:0000256" key="8">
    <source>
        <dbReference type="ARBA" id="ARBA00022989"/>
    </source>
</evidence>
<dbReference type="EMBL" id="KK114009">
    <property type="protein sequence ID" value="KFM61533.1"/>
    <property type="molecule type" value="Genomic_DNA"/>
</dbReference>
<evidence type="ECO:0000256" key="11">
    <source>
        <dbReference type="SAM" id="Phobius"/>
    </source>
</evidence>
<evidence type="ECO:0000256" key="2">
    <source>
        <dbReference type="ARBA" id="ARBA00004922"/>
    </source>
</evidence>
<evidence type="ECO:0000313" key="13">
    <source>
        <dbReference type="Proteomes" id="UP000054359"/>
    </source>
</evidence>
<dbReference type="GO" id="GO:0005789">
    <property type="term" value="C:endoplasmic reticulum membrane"/>
    <property type="evidence" value="ECO:0007669"/>
    <property type="project" value="UniProtKB-SubCell"/>
</dbReference>